<keyword evidence="6" id="KW-1185">Reference proteome</keyword>
<dbReference type="InterPro" id="IPR036036">
    <property type="entry name" value="SOCS_box-like_dom_sf"/>
</dbReference>
<gene>
    <name evidence="5" type="ORF">GSLYS_00016107001</name>
</gene>
<comment type="caution">
    <text evidence="5">The sequence shown here is derived from an EMBL/GenBank/DDBJ whole genome shotgun (WGS) entry which is preliminary data.</text>
</comment>
<dbReference type="PANTHER" id="PTHR24124:SF14">
    <property type="entry name" value="CHROMOSOME UNDETERMINED SCAFFOLD_25, WHOLE GENOME SHOTGUN SEQUENCE"/>
    <property type="match status" value="1"/>
</dbReference>
<evidence type="ECO:0000256" key="3">
    <source>
        <dbReference type="PROSITE-ProRule" id="PRU00023"/>
    </source>
</evidence>
<dbReference type="SMART" id="SM00248">
    <property type="entry name" value="ANK"/>
    <property type="match status" value="9"/>
</dbReference>
<dbReference type="SUPFAM" id="SSF158235">
    <property type="entry name" value="SOCS box-like"/>
    <property type="match status" value="1"/>
</dbReference>
<dbReference type="EMBL" id="CAXITT010000492">
    <property type="protein sequence ID" value="CAL1542573.1"/>
    <property type="molecule type" value="Genomic_DNA"/>
</dbReference>
<dbReference type="Pfam" id="PF12796">
    <property type="entry name" value="Ank_2"/>
    <property type="match status" value="3"/>
</dbReference>
<dbReference type="GO" id="GO:0010468">
    <property type="term" value="P:regulation of gene expression"/>
    <property type="evidence" value="ECO:0007669"/>
    <property type="project" value="TreeGrafter"/>
</dbReference>
<feature type="repeat" description="ANK" evidence="3">
    <location>
        <begin position="182"/>
        <end position="212"/>
    </location>
</feature>
<dbReference type="PROSITE" id="PS50225">
    <property type="entry name" value="SOCS"/>
    <property type="match status" value="1"/>
</dbReference>
<evidence type="ECO:0000256" key="2">
    <source>
        <dbReference type="ARBA" id="ARBA00023043"/>
    </source>
</evidence>
<feature type="repeat" description="ANK" evidence="3">
    <location>
        <begin position="149"/>
        <end position="181"/>
    </location>
</feature>
<dbReference type="SUPFAM" id="SSF48403">
    <property type="entry name" value="Ankyrin repeat"/>
    <property type="match status" value="1"/>
</dbReference>
<dbReference type="InterPro" id="IPR001496">
    <property type="entry name" value="SOCS_box"/>
</dbReference>
<dbReference type="CDD" id="cd03587">
    <property type="entry name" value="SOCS"/>
    <property type="match status" value="1"/>
</dbReference>
<dbReference type="AlphaFoldDB" id="A0AAV2I9P5"/>
<protein>
    <recommendedName>
        <fullName evidence="4">SOCS box domain-containing protein</fullName>
    </recommendedName>
</protein>
<dbReference type="Pfam" id="PF00023">
    <property type="entry name" value="Ank"/>
    <property type="match status" value="1"/>
</dbReference>
<organism evidence="5 6">
    <name type="scientific">Lymnaea stagnalis</name>
    <name type="common">Great pond snail</name>
    <name type="synonym">Helix stagnalis</name>
    <dbReference type="NCBI Taxonomy" id="6523"/>
    <lineage>
        <taxon>Eukaryota</taxon>
        <taxon>Metazoa</taxon>
        <taxon>Spiralia</taxon>
        <taxon>Lophotrochozoa</taxon>
        <taxon>Mollusca</taxon>
        <taxon>Gastropoda</taxon>
        <taxon>Heterobranchia</taxon>
        <taxon>Euthyneura</taxon>
        <taxon>Panpulmonata</taxon>
        <taxon>Hygrophila</taxon>
        <taxon>Lymnaeoidea</taxon>
        <taxon>Lymnaeidae</taxon>
        <taxon>Lymnaea</taxon>
    </lineage>
</organism>
<sequence>MKVCFFCNSNFVTVNLNVYISAMNSILLAVQSKNTKALTTLLNGHTSVPDLEKALIYSSREGYTDCVKCILKTGTSPNIRDASDNTPLYLAVLGGHHDIVKDLCECGATLDSIGSSNSTALHAAAKWGKDECVDILLAHGCSLNASDSSGNTALILAVRGKHYLAIRSLLDAGCDVNRTDDTGRTALHYASHTAVAVEQLIKAGADVNIQDKDGCTPLMMAATEGLDRVIHALCQVKGVDANKANHGAGKTPLHILAYKGHRSCVSDLISVGADINLLDCDRKSPLWYAVANARLGIVALLLRANGLVDTYQCPPGQLHDSCPVKLAVELKLIQVLKLFIISGYDINHLREFLGHPEIHVLFADNQVSHWLDHAHQVMTLRQICRRWIRHHLGFRLFMDISKLPLPQKLLDFISMKELEETLTTP</sequence>
<feature type="domain" description="SOCS box" evidence="4">
    <location>
        <begin position="366"/>
        <end position="419"/>
    </location>
</feature>
<dbReference type="PANTHER" id="PTHR24124">
    <property type="entry name" value="ANKYRIN REPEAT FAMILY A"/>
    <property type="match status" value="1"/>
</dbReference>
<proteinExistence type="predicted"/>
<feature type="repeat" description="ANK" evidence="3">
    <location>
        <begin position="248"/>
        <end position="280"/>
    </location>
</feature>
<evidence type="ECO:0000256" key="1">
    <source>
        <dbReference type="ARBA" id="ARBA00022737"/>
    </source>
</evidence>
<keyword evidence="2 3" id="KW-0040">ANK repeat</keyword>
<dbReference type="SMART" id="SM00969">
    <property type="entry name" value="SOCS_box"/>
    <property type="match status" value="1"/>
</dbReference>
<reference evidence="5 6" key="1">
    <citation type="submission" date="2024-04" db="EMBL/GenBank/DDBJ databases">
        <authorList>
            <consortium name="Genoscope - CEA"/>
            <person name="William W."/>
        </authorList>
    </citation>
    <scope>NUCLEOTIDE SEQUENCE [LARGE SCALE GENOMIC DNA]</scope>
</reference>
<dbReference type="PRINTS" id="PR01415">
    <property type="entry name" value="ANKYRIN"/>
</dbReference>
<dbReference type="GO" id="GO:0035556">
    <property type="term" value="P:intracellular signal transduction"/>
    <property type="evidence" value="ECO:0007669"/>
    <property type="project" value="InterPro"/>
</dbReference>
<dbReference type="InterPro" id="IPR036770">
    <property type="entry name" value="Ankyrin_rpt-contain_sf"/>
</dbReference>
<dbReference type="Gene3D" id="1.25.40.20">
    <property type="entry name" value="Ankyrin repeat-containing domain"/>
    <property type="match status" value="3"/>
</dbReference>
<name>A0AAV2I9P5_LYMST</name>
<feature type="repeat" description="ANK" evidence="3">
    <location>
        <begin position="83"/>
        <end position="115"/>
    </location>
</feature>
<evidence type="ECO:0000313" key="5">
    <source>
        <dbReference type="EMBL" id="CAL1542573.1"/>
    </source>
</evidence>
<dbReference type="Gene3D" id="1.10.750.20">
    <property type="entry name" value="SOCS box"/>
    <property type="match status" value="1"/>
</dbReference>
<dbReference type="Proteomes" id="UP001497497">
    <property type="component" value="Unassembled WGS sequence"/>
</dbReference>
<dbReference type="Pfam" id="PF07525">
    <property type="entry name" value="SOCS_box"/>
    <property type="match status" value="1"/>
</dbReference>
<feature type="repeat" description="ANK" evidence="3">
    <location>
        <begin position="116"/>
        <end position="148"/>
    </location>
</feature>
<evidence type="ECO:0000259" key="4">
    <source>
        <dbReference type="PROSITE" id="PS50225"/>
    </source>
</evidence>
<evidence type="ECO:0000313" key="6">
    <source>
        <dbReference type="Proteomes" id="UP001497497"/>
    </source>
</evidence>
<dbReference type="GO" id="GO:0005634">
    <property type="term" value="C:nucleus"/>
    <property type="evidence" value="ECO:0007669"/>
    <property type="project" value="TreeGrafter"/>
</dbReference>
<keyword evidence="1" id="KW-0677">Repeat</keyword>
<dbReference type="InterPro" id="IPR002110">
    <property type="entry name" value="Ankyrin_rpt"/>
</dbReference>
<dbReference type="PROSITE" id="PS50088">
    <property type="entry name" value="ANK_REPEAT"/>
    <property type="match status" value="5"/>
</dbReference>
<dbReference type="PROSITE" id="PS50297">
    <property type="entry name" value="ANK_REP_REGION"/>
    <property type="match status" value="4"/>
</dbReference>
<accession>A0AAV2I9P5</accession>